<keyword evidence="2" id="KW-1185">Reference proteome</keyword>
<evidence type="ECO:0000313" key="2">
    <source>
        <dbReference type="Proteomes" id="UP000078286"/>
    </source>
</evidence>
<dbReference type="RefSeq" id="WP_167350265.1">
    <property type="nucleotide sequence ID" value="NZ_LXEO01000011.1"/>
</dbReference>
<dbReference type="AlphaFoldDB" id="A0A1B7HXR2"/>
<evidence type="ECO:0000313" key="1">
    <source>
        <dbReference type="EMBL" id="OAT20467.1"/>
    </source>
</evidence>
<organism evidence="1 2">
    <name type="scientific">Buttiauxella noackiae ATCC 51607</name>
    <dbReference type="NCBI Taxonomy" id="1354255"/>
    <lineage>
        <taxon>Bacteria</taxon>
        <taxon>Pseudomonadati</taxon>
        <taxon>Pseudomonadota</taxon>
        <taxon>Gammaproteobacteria</taxon>
        <taxon>Enterobacterales</taxon>
        <taxon>Enterobacteriaceae</taxon>
        <taxon>Buttiauxella</taxon>
    </lineage>
</organism>
<accession>A0A1B7HXR2</accession>
<gene>
    <name evidence="1" type="ORF">M979_0963</name>
</gene>
<dbReference type="Proteomes" id="UP000078286">
    <property type="component" value="Unassembled WGS sequence"/>
</dbReference>
<proteinExistence type="predicted"/>
<dbReference type="PROSITE" id="PS51257">
    <property type="entry name" value="PROKAR_LIPOPROTEIN"/>
    <property type="match status" value="1"/>
</dbReference>
<protein>
    <recommendedName>
        <fullName evidence="3">Lipoprotein</fullName>
    </recommendedName>
</protein>
<name>A0A1B7HXR2_9ENTR</name>
<reference evidence="1 2" key="1">
    <citation type="submission" date="2016-04" db="EMBL/GenBank/DDBJ databases">
        <title>ATOL: Assembling a taxonomically balanced genome-scale reconstruction of the evolutionary history of the Enterobacteriaceae.</title>
        <authorList>
            <person name="Plunkett G.III."/>
            <person name="Neeno-Eckwall E.C."/>
            <person name="Glasner J.D."/>
            <person name="Perna N.T."/>
        </authorList>
    </citation>
    <scope>NUCLEOTIDE SEQUENCE [LARGE SCALE GENOMIC DNA]</scope>
    <source>
        <strain evidence="1 2">ATCC 51607</strain>
    </source>
</reference>
<comment type="caution">
    <text evidence="1">The sequence shown here is derived from an EMBL/GenBank/DDBJ whole genome shotgun (WGS) entry which is preliminary data.</text>
</comment>
<dbReference type="PATRIC" id="fig|1354255.3.peg.983"/>
<dbReference type="EMBL" id="LXEO01000011">
    <property type="protein sequence ID" value="OAT20467.1"/>
    <property type="molecule type" value="Genomic_DNA"/>
</dbReference>
<sequence>MKYIFTLILSLTLSGCTASDWVDAAGGIMQATDKNEKDARDKRIKAANKAAGY</sequence>
<evidence type="ECO:0008006" key="3">
    <source>
        <dbReference type="Google" id="ProtNLM"/>
    </source>
</evidence>